<organism evidence="2 3">
    <name type="scientific">Phyllotreta striolata</name>
    <name type="common">Striped flea beetle</name>
    <name type="synonym">Crioceris striolata</name>
    <dbReference type="NCBI Taxonomy" id="444603"/>
    <lineage>
        <taxon>Eukaryota</taxon>
        <taxon>Metazoa</taxon>
        <taxon>Ecdysozoa</taxon>
        <taxon>Arthropoda</taxon>
        <taxon>Hexapoda</taxon>
        <taxon>Insecta</taxon>
        <taxon>Pterygota</taxon>
        <taxon>Neoptera</taxon>
        <taxon>Endopterygota</taxon>
        <taxon>Coleoptera</taxon>
        <taxon>Polyphaga</taxon>
        <taxon>Cucujiformia</taxon>
        <taxon>Chrysomeloidea</taxon>
        <taxon>Chrysomelidae</taxon>
        <taxon>Galerucinae</taxon>
        <taxon>Alticini</taxon>
        <taxon>Phyllotreta</taxon>
    </lineage>
</organism>
<protein>
    <submittedName>
        <fullName evidence="2">Uncharacterized protein</fullName>
    </submittedName>
</protein>
<evidence type="ECO:0000313" key="3">
    <source>
        <dbReference type="Proteomes" id="UP001153712"/>
    </source>
</evidence>
<sequence>MLKITSLVLVLCISWASADDDMEARLKRFQAKMEKQPGYEDCLASSGAKKEDIFTFPPSEVKEVGCFMKCLMEKSGVLGADGNINMEKALDNLKQIPPEYQEKAKEAVTKCMEGVKVESCEDVMKIKTCMFQIKHH</sequence>
<accession>A0A9N9TRF7</accession>
<dbReference type="Proteomes" id="UP001153712">
    <property type="component" value="Chromosome 4"/>
</dbReference>
<keyword evidence="1" id="KW-0732">Signal</keyword>
<dbReference type="GO" id="GO:0005549">
    <property type="term" value="F:odorant binding"/>
    <property type="evidence" value="ECO:0007669"/>
    <property type="project" value="InterPro"/>
</dbReference>
<dbReference type="CDD" id="cd23992">
    <property type="entry name" value="PBP_GOBP"/>
    <property type="match status" value="1"/>
</dbReference>
<keyword evidence="3" id="KW-1185">Reference proteome</keyword>
<dbReference type="SUPFAM" id="SSF47565">
    <property type="entry name" value="Insect pheromone/odorant-binding proteins"/>
    <property type="match status" value="1"/>
</dbReference>
<proteinExistence type="predicted"/>
<dbReference type="EMBL" id="OU900097">
    <property type="protein sequence ID" value="CAG9861344.1"/>
    <property type="molecule type" value="Genomic_DNA"/>
</dbReference>
<dbReference type="AlphaFoldDB" id="A0A9N9TRF7"/>
<reference evidence="2" key="1">
    <citation type="submission" date="2022-01" db="EMBL/GenBank/DDBJ databases">
        <authorList>
            <person name="King R."/>
        </authorList>
    </citation>
    <scope>NUCLEOTIDE SEQUENCE</scope>
</reference>
<dbReference type="SMART" id="SM00708">
    <property type="entry name" value="PhBP"/>
    <property type="match status" value="1"/>
</dbReference>
<evidence type="ECO:0000256" key="1">
    <source>
        <dbReference type="SAM" id="SignalP"/>
    </source>
</evidence>
<feature type="chain" id="PRO_5040386234" evidence="1">
    <location>
        <begin position="19"/>
        <end position="136"/>
    </location>
</feature>
<evidence type="ECO:0000313" key="2">
    <source>
        <dbReference type="EMBL" id="CAG9861344.1"/>
    </source>
</evidence>
<name>A0A9N9TRF7_PHYSR</name>
<dbReference type="Pfam" id="PF01395">
    <property type="entry name" value="PBP_GOBP"/>
    <property type="match status" value="1"/>
</dbReference>
<dbReference type="OrthoDB" id="6779241at2759"/>
<dbReference type="Gene3D" id="1.10.238.20">
    <property type="entry name" value="Pheromone/general odorant binding protein domain"/>
    <property type="match status" value="1"/>
</dbReference>
<dbReference type="InterPro" id="IPR006170">
    <property type="entry name" value="PBP/GOBP"/>
</dbReference>
<dbReference type="InterPro" id="IPR036728">
    <property type="entry name" value="PBP_GOBP_sf"/>
</dbReference>
<gene>
    <name evidence="2" type="ORF">PHYEVI_LOCUS7686</name>
</gene>
<feature type="signal peptide" evidence="1">
    <location>
        <begin position="1"/>
        <end position="18"/>
    </location>
</feature>